<dbReference type="OrthoDB" id="296452at2759"/>
<sequence length="133" mass="15824">MGCAPSVLNSEKCEINYKDDIIFSDDFEMVEETCANLINNSIQVNQSVLNKKTFYQDDEDDVCIVQQQLQNQKPFTKKSCLKKNDRTQKIDQKEKKVRFCKTYQIFINGVKIIFKKKNKKKRQKQYQKSNQYF</sequence>
<organism evidence="1 2">
    <name type="scientific">Paramecium sonneborni</name>
    <dbReference type="NCBI Taxonomy" id="65129"/>
    <lineage>
        <taxon>Eukaryota</taxon>
        <taxon>Sar</taxon>
        <taxon>Alveolata</taxon>
        <taxon>Ciliophora</taxon>
        <taxon>Intramacronucleata</taxon>
        <taxon>Oligohymenophorea</taxon>
        <taxon>Peniculida</taxon>
        <taxon>Parameciidae</taxon>
        <taxon>Paramecium</taxon>
    </lineage>
</organism>
<protein>
    <submittedName>
        <fullName evidence="1">Uncharacterized protein</fullName>
    </submittedName>
</protein>
<dbReference type="Proteomes" id="UP000692954">
    <property type="component" value="Unassembled WGS sequence"/>
</dbReference>
<name>A0A8S1P5L4_9CILI</name>
<dbReference type="AlphaFoldDB" id="A0A8S1P5L4"/>
<dbReference type="EMBL" id="CAJJDN010000070">
    <property type="protein sequence ID" value="CAD8098320.1"/>
    <property type="molecule type" value="Genomic_DNA"/>
</dbReference>
<gene>
    <name evidence="1" type="ORF">PSON_ATCC_30995.1.T0700052</name>
</gene>
<proteinExistence type="predicted"/>
<evidence type="ECO:0000313" key="2">
    <source>
        <dbReference type="Proteomes" id="UP000692954"/>
    </source>
</evidence>
<comment type="caution">
    <text evidence="1">The sequence shown here is derived from an EMBL/GenBank/DDBJ whole genome shotgun (WGS) entry which is preliminary data.</text>
</comment>
<reference evidence="1" key="1">
    <citation type="submission" date="2021-01" db="EMBL/GenBank/DDBJ databases">
        <authorList>
            <consortium name="Genoscope - CEA"/>
            <person name="William W."/>
        </authorList>
    </citation>
    <scope>NUCLEOTIDE SEQUENCE</scope>
</reference>
<accession>A0A8S1P5L4</accession>
<evidence type="ECO:0000313" key="1">
    <source>
        <dbReference type="EMBL" id="CAD8098320.1"/>
    </source>
</evidence>
<keyword evidence="2" id="KW-1185">Reference proteome</keyword>